<sequence length="806" mass="89197">MKNDAVVPRVPAQCNSFGEISSKGLFYEDNPLIHPLPSLLLQLSLISIITRVMQILLKPFGQPLIVSQILGGVILGSSFLGRNGSFLTEVFPIKDGGILDTLSIFGFMLFIFLVGVKINPVMILKLSRKALIVGFLGYFVSFGLANFTIFLLERFISLDKEISKVLPQVVILQSMTAFPVIACFLTELKILNSDIGRLVSSSSIICDICHWSMMGLRYAAKFAKDQSLLAALGSFFSTALFVGFLAFVVHPVALWATKNTPQEKPVKEIYIFGVLIAIMSCGFTGEVIGLSGIFACFLLGLVIPDGPPFGAAIVERLDSFVSVMLMPLFFTICGVETNFFSIKKLKHVGVLQTIVLVAFIGKTVGAMLPLLFYRMPFRDVISLALIMNSKGIVELALLIEFKHAQVITEECYAILIISVVVITGVISPLVKLMYDPSRRWIAYRRRTIMHSTLKDELRILVCIQKKENVRGIFTLLQISNPTRESHIKLVVLHLVKLIGQASSFLVRHTNRDDDDNVLPNPTQSEQIFNAFKQLEQKNQESLSIQCYKGVSPSASMHNDVCSLALEKRTTLIILPFHKHWTFGRRVESSYAQRLLNSNVLKSTPCSVGILIDRGNMNNNSRILVDVPLPYRVAMLFFGGPDDREALAYARRISGHPNVTLVIIRFVSSSSCDIVAGSERSKTLDSEITSDMKLNSQTQSGRVSYTEVEVNDGMDVVGVIGSMGSMYDLIMVGRRHGDSQVMFQLKKWVNECGGIGAVGQVLASSDFKGEASVLIVQQQKRLWGLRDPEESTHLRRIGSQEVSSFGS</sequence>
<keyword evidence="15" id="KW-1185">Reference proteome</keyword>
<keyword evidence="5" id="KW-0630">Potassium</keyword>
<evidence type="ECO:0008006" key="16">
    <source>
        <dbReference type="Google" id="ProtNLM"/>
    </source>
</evidence>
<keyword evidence="2" id="KW-0813">Transport</keyword>
<dbReference type="GO" id="GO:0012505">
    <property type="term" value="C:endomembrane system"/>
    <property type="evidence" value="ECO:0007669"/>
    <property type="project" value="TreeGrafter"/>
</dbReference>
<evidence type="ECO:0000259" key="13">
    <source>
        <dbReference type="Pfam" id="PF23259"/>
    </source>
</evidence>
<feature type="domain" description="Cation/H(+) antiporter central" evidence="12">
    <location>
        <begin position="489"/>
        <end position="614"/>
    </location>
</feature>
<evidence type="ECO:0000256" key="5">
    <source>
        <dbReference type="ARBA" id="ARBA00022958"/>
    </source>
</evidence>
<feature type="transmembrane region" description="Helical" evidence="10">
    <location>
        <begin position="198"/>
        <end position="220"/>
    </location>
</feature>
<evidence type="ECO:0000256" key="10">
    <source>
        <dbReference type="SAM" id="Phobius"/>
    </source>
</evidence>
<feature type="transmembrane region" description="Helical" evidence="10">
    <location>
        <begin position="165"/>
        <end position="186"/>
    </location>
</feature>
<comment type="similarity">
    <text evidence="9">Belongs to the monovalent cation:proton antiporter 2 (CPA2) transporter (TC 2.A.37) family. CHX (TC 2.A.37.4) subfamily.</text>
</comment>
<dbReference type="Proteomes" id="UP001152484">
    <property type="component" value="Unassembled WGS sequence"/>
</dbReference>
<feature type="domain" description="Cation/H+ exchanger transmembrane" evidence="11">
    <location>
        <begin position="50"/>
        <end position="431"/>
    </location>
</feature>
<dbReference type="InterPro" id="IPR057291">
    <property type="entry name" value="CHX17_2nd"/>
</dbReference>
<dbReference type="OrthoDB" id="1889525at2759"/>
<dbReference type="GO" id="GO:0015297">
    <property type="term" value="F:antiporter activity"/>
    <property type="evidence" value="ECO:0007669"/>
    <property type="project" value="InterPro"/>
</dbReference>
<feature type="transmembrane region" description="Helical" evidence="10">
    <location>
        <begin position="320"/>
        <end position="342"/>
    </location>
</feature>
<dbReference type="Pfam" id="PF00999">
    <property type="entry name" value="Na_H_Exchanger"/>
    <property type="match status" value="1"/>
</dbReference>
<dbReference type="InterPro" id="IPR038770">
    <property type="entry name" value="Na+/solute_symporter_sf"/>
</dbReference>
<evidence type="ECO:0000256" key="3">
    <source>
        <dbReference type="ARBA" id="ARBA00022538"/>
    </source>
</evidence>
<feature type="transmembrane region" description="Helical" evidence="10">
    <location>
        <begin position="269"/>
        <end position="300"/>
    </location>
</feature>
<dbReference type="Gene3D" id="1.20.1530.20">
    <property type="match status" value="1"/>
</dbReference>
<feature type="transmembrane region" description="Helical" evidence="10">
    <location>
        <begin position="411"/>
        <end position="434"/>
    </location>
</feature>
<feature type="domain" description="Cation/H(+) antiporter C-terminal" evidence="13">
    <location>
        <begin position="632"/>
        <end position="778"/>
    </location>
</feature>
<dbReference type="AlphaFoldDB" id="A0A9P1E2I0"/>
<dbReference type="GO" id="GO:0006885">
    <property type="term" value="P:regulation of pH"/>
    <property type="evidence" value="ECO:0007669"/>
    <property type="project" value="TreeGrafter"/>
</dbReference>
<feature type="transmembrane region" description="Helical" evidence="10">
    <location>
        <begin position="380"/>
        <end position="399"/>
    </location>
</feature>
<dbReference type="InterPro" id="IPR050794">
    <property type="entry name" value="CPA2_transporter"/>
</dbReference>
<protein>
    <recommendedName>
        <fullName evidence="16">Cation/H+ exchanger domain-containing protein</fullName>
    </recommendedName>
</protein>
<proteinExistence type="inferred from homology"/>
<evidence type="ECO:0000259" key="11">
    <source>
        <dbReference type="Pfam" id="PF00999"/>
    </source>
</evidence>
<keyword evidence="7" id="KW-0406">Ion transport</keyword>
<gene>
    <name evidence="14" type="ORF">CEURO_LOCUS4779</name>
</gene>
<feature type="transmembrane region" description="Helical" evidence="10">
    <location>
        <begin position="232"/>
        <end position="257"/>
    </location>
</feature>
<feature type="transmembrane region" description="Helical" evidence="10">
    <location>
        <begin position="101"/>
        <end position="118"/>
    </location>
</feature>
<keyword evidence="3" id="KW-0633">Potassium transport</keyword>
<evidence type="ECO:0000256" key="9">
    <source>
        <dbReference type="ARBA" id="ARBA00038341"/>
    </source>
</evidence>
<keyword evidence="4 10" id="KW-0812">Transmembrane</keyword>
<dbReference type="EMBL" id="CAMAPE010000008">
    <property type="protein sequence ID" value="CAH9073344.1"/>
    <property type="molecule type" value="Genomic_DNA"/>
</dbReference>
<comment type="caution">
    <text evidence="14">The sequence shown here is derived from an EMBL/GenBank/DDBJ whole genome shotgun (WGS) entry which is preliminary data.</text>
</comment>
<dbReference type="GO" id="GO:1902600">
    <property type="term" value="P:proton transmembrane transport"/>
    <property type="evidence" value="ECO:0007669"/>
    <property type="project" value="InterPro"/>
</dbReference>
<evidence type="ECO:0000256" key="8">
    <source>
        <dbReference type="ARBA" id="ARBA00023136"/>
    </source>
</evidence>
<dbReference type="Pfam" id="PF23256">
    <property type="entry name" value="CHX17_2nd"/>
    <property type="match status" value="1"/>
</dbReference>
<dbReference type="InterPro" id="IPR006153">
    <property type="entry name" value="Cation/H_exchanger_TM"/>
</dbReference>
<feature type="transmembrane region" description="Helical" evidence="10">
    <location>
        <begin position="130"/>
        <end position="153"/>
    </location>
</feature>
<keyword evidence="8 10" id="KW-0472">Membrane</keyword>
<dbReference type="PANTHER" id="PTHR32468:SF164">
    <property type="entry name" value="OS05G0485000 PROTEIN"/>
    <property type="match status" value="1"/>
</dbReference>
<dbReference type="PANTHER" id="PTHR32468">
    <property type="entry name" value="CATION/H + ANTIPORTER"/>
    <property type="match status" value="1"/>
</dbReference>
<feature type="transmembrane region" description="Helical" evidence="10">
    <location>
        <begin position="354"/>
        <end position="374"/>
    </location>
</feature>
<evidence type="ECO:0000259" key="12">
    <source>
        <dbReference type="Pfam" id="PF23256"/>
    </source>
</evidence>
<evidence type="ECO:0000256" key="1">
    <source>
        <dbReference type="ARBA" id="ARBA00004141"/>
    </source>
</evidence>
<evidence type="ECO:0000313" key="15">
    <source>
        <dbReference type="Proteomes" id="UP001152484"/>
    </source>
</evidence>
<evidence type="ECO:0000256" key="2">
    <source>
        <dbReference type="ARBA" id="ARBA00022448"/>
    </source>
</evidence>
<dbReference type="GO" id="GO:0016020">
    <property type="term" value="C:membrane"/>
    <property type="evidence" value="ECO:0007669"/>
    <property type="project" value="UniProtKB-SubCell"/>
</dbReference>
<dbReference type="Pfam" id="PF23259">
    <property type="entry name" value="CHX17_C"/>
    <property type="match status" value="1"/>
</dbReference>
<comment type="subcellular location">
    <subcellularLocation>
        <location evidence="1">Membrane</location>
        <topology evidence="1">Multi-pass membrane protein</topology>
    </subcellularLocation>
</comment>
<accession>A0A9P1E2I0</accession>
<name>A0A9P1E2I0_CUSEU</name>
<organism evidence="14 15">
    <name type="scientific">Cuscuta europaea</name>
    <name type="common">European dodder</name>
    <dbReference type="NCBI Taxonomy" id="41803"/>
    <lineage>
        <taxon>Eukaryota</taxon>
        <taxon>Viridiplantae</taxon>
        <taxon>Streptophyta</taxon>
        <taxon>Embryophyta</taxon>
        <taxon>Tracheophyta</taxon>
        <taxon>Spermatophyta</taxon>
        <taxon>Magnoliopsida</taxon>
        <taxon>eudicotyledons</taxon>
        <taxon>Gunneridae</taxon>
        <taxon>Pentapetalae</taxon>
        <taxon>asterids</taxon>
        <taxon>lamiids</taxon>
        <taxon>Solanales</taxon>
        <taxon>Convolvulaceae</taxon>
        <taxon>Cuscuteae</taxon>
        <taxon>Cuscuta</taxon>
        <taxon>Cuscuta subgen. Cuscuta</taxon>
    </lineage>
</organism>
<reference evidence="14" key="1">
    <citation type="submission" date="2022-07" db="EMBL/GenBank/DDBJ databases">
        <authorList>
            <person name="Macas J."/>
            <person name="Novak P."/>
            <person name="Neumann P."/>
        </authorList>
    </citation>
    <scope>NUCLEOTIDE SEQUENCE</scope>
</reference>
<evidence type="ECO:0000256" key="4">
    <source>
        <dbReference type="ARBA" id="ARBA00022692"/>
    </source>
</evidence>
<evidence type="ECO:0000313" key="14">
    <source>
        <dbReference type="EMBL" id="CAH9073344.1"/>
    </source>
</evidence>
<keyword evidence="6 10" id="KW-1133">Transmembrane helix</keyword>
<evidence type="ECO:0000256" key="6">
    <source>
        <dbReference type="ARBA" id="ARBA00022989"/>
    </source>
</evidence>
<dbReference type="InterPro" id="IPR057290">
    <property type="entry name" value="CHX17_C"/>
</dbReference>
<dbReference type="GO" id="GO:0006813">
    <property type="term" value="P:potassium ion transport"/>
    <property type="evidence" value="ECO:0007669"/>
    <property type="project" value="UniProtKB-KW"/>
</dbReference>
<feature type="transmembrane region" description="Helical" evidence="10">
    <location>
        <begin position="64"/>
        <end position="81"/>
    </location>
</feature>
<evidence type="ECO:0000256" key="7">
    <source>
        <dbReference type="ARBA" id="ARBA00023065"/>
    </source>
</evidence>